<dbReference type="RefSeq" id="WP_408329149.1">
    <property type="nucleotide sequence ID" value="NZ_JAQQFH010000008.1"/>
</dbReference>
<dbReference type="EMBL" id="JAQQFN010000014">
    <property type="protein sequence ID" value="MFL9885213.1"/>
    <property type="molecule type" value="Genomic_DNA"/>
</dbReference>
<evidence type="ECO:0000313" key="2">
    <source>
        <dbReference type="Proteomes" id="UP001629249"/>
    </source>
</evidence>
<organism evidence="1 2">
    <name type="scientific">Paraburkholderia agricolaris</name>
    <dbReference type="NCBI Taxonomy" id="2152888"/>
    <lineage>
        <taxon>Bacteria</taxon>
        <taxon>Pseudomonadati</taxon>
        <taxon>Pseudomonadota</taxon>
        <taxon>Betaproteobacteria</taxon>
        <taxon>Burkholderiales</taxon>
        <taxon>Burkholderiaceae</taxon>
        <taxon>Paraburkholderia</taxon>
    </lineage>
</organism>
<evidence type="ECO:0000313" key="1">
    <source>
        <dbReference type="EMBL" id="MFL9885213.1"/>
    </source>
</evidence>
<protein>
    <submittedName>
        <fullName evidence="1">Uncharacterized protein</fullName>
    </submittedName>
</protein>
<accession>A0ABW8ZT32</accession>
<name>A0ABW8ZT32_9BURK</name>
<comment type="caution">
    <text evidence="1">The sequence shown here is derived from an EMBL/GenBank/DDBJ whole genome shotgun (WGS) entry which is preliminary data.</text>
</comment>
<dbReference type="Proteomes" id="UP001629249">
    <property type="component" value="Unassembled WGS sequence"/>
</dbReference>
<gene>
    <name evidence="1" type="ORF">PQR66_19375</name>
</gene>
<proteinExistence type="predicted"/>
<reference evidence="1 2" key="1">
    <citation type="journal article" date="2024" name="Chem. Sci.">
        <title>Discovery of megapolipeptins by genome mining of a Burkholderiales bacteria collection.</title>
        <authorList>
            <person name="Paulo B.S."/>
            <person name="Recchia M.J.J."/>
            <person name="Lee S."/>
            <person name="Fergusson C.H."/>
            <person name="Romanowski S.B."/>
            <person name="Hernandez A."/>
            <person name="Krull N."/>
            <person name="Liu D.Y."/>
            <person name="Cavanagh H."/>
            <person name="Bos A."/>
            <person name="Gray C.A."/>
            <person name="Murphy B.T."/>
            <person name="Linington R.G."/>
            <person name="Eustaquio A.S."/>
        </authorList>
    </citation>
    <scope>NUCLEOTIDE SEQUENCE [LARGE SCALE GENOMIC DNA]</scope>
    <source>
        <strain evidence="1 2">RL16-012-BIC-B</strain>
    </source>
</reference>
<keyword evidence="2" id="KW-1185">Reference proteome</keyword>
<sequence>MDEDITAADLADMLEYSNTDGSSDIDWGDWITGDAILTAAEAVRLMAGLDPDLFPSLEIGHNEHAFEAKKRAKRLERRTRSFKAQATPAEWLDWAASIGEAVHFNFGAAVDRLKTIGPCNAGGIAAPDEPCVVRNGGYAFFHSAPSFAETHDRSASQTATQPVEAAEIPGEPKAQATQIHLIKNRRQPLDSEIEMAQSKAANPGDPQSIWDALCAMADRQETKKLLGLDEDGIKYRDDKGGAKWLSKRAFMARMKRRYG</sequence>